<name>A0A7J0H9S4_9ERIC</name>
<evidence type="ECO:0000313" key="3">
    <source>
        <dbReference type="Proteomes" id="UP000585474"/>
    </source>
</evidence>
<accession>A0A7J0H9S4</accession>
<gene>
    <name evidence="2" type="ORF">Acr_28g0005680</name>
</gene>
<dbReference type="EMBL" id="BJWL01000028">
    <property type="protein sequence ID" value="GFZ19863.1"/>
    <property type="molecule type" value="Genomic_DNA"/>
</dbReference>
<proteinExistence type="predicted"/>
<reference evidence="2 3" key="1">
    <citation type="submission" date="2019-07" db="EMBL/GenBank/DDBJ databases">
        <title>De Novo Assembly of kiwifruit Actinidia rufa.</title>
        <authorList>
            <person name="Sugita-Konishi S."/>
            <person name="Sato K."/>
            <person name="Mori E."/>
            <person name="Abe Y."/>
            <person name="Kisaki G."/>
            <person name="Hamano K."/>
            <person name="Suezawa K."/>
            <person name="Otani M."/>
            <person name="Fukuda T."/>
            <person name="Manabe T."/>
            <person name="Gomi K."/>
            <person name="Tabuchi M."/>
            <person name="Akimitsu K."/>
            <person name="Kataoka I."/>
        </authorList>
    </citation>
    <scope>NUCLEOTIDE SEQUENCE [LARGE SCALE GENOMIC DNA]</scope>
    <source>
        <strain evidence="3">cv. Fuchu</strain>
    </source>
</reference>
<organism evidence="2 3">
    <name type="scientific">Actinidia rufa</name>
    <dbReference type="NCBI Taxonomy" id="165716"/>
    <lineage>
        <taxon>Eukaryota</taxon>
        <taxon>Viridiplantae</taxon>
        <taxon>Streptophyta</taxon>
        <taxon>Embryophyta</taxon>
        <taxon>Tracheophyta</taxon>
        <taxon>Spermatophyta</taxon>
        <taxon>Magnoliopsida</taxon>
        <taxon>eudicotyledons</taxon>
        <taxon>Gunneridae</taxon>
        <taxon>Pentapetalae</taxon>
        <taxon>asterids</taxon>
        <taxon>Ericales</taxon>
        <taxon>Actinidiaceae</taxon>
        <taxon>Actinidia</taxon>
    </lineage>
</organism>
<dbReference type="Proteomes" id="UP000585474">
    <property type="component" value="Unassembled WGS sequence"/>
</dbReference>
<keyword evidence="3" id="KW-1185">Reference proteome</keyword>
<evidence type="ECO:0000256" key="1">
    <source>
        <dbReference type="SAM" id="MobiDB-lite"/>
    </source>
</evidence>
<dbReference type="AlphaFoldDB" id="A0A7J0H9S4"/>
<protein>
    <submittedName>
        <fullName evidence="2">Uncharacterized protein</fullName>
    </submittedName>
</protein>
<evidence type="ECO:0000313" key="2">
    <source>
        <dbReference type="EMBL" id="GFZ19863.1"/>
    </source>
</evidence>
<comment type="caution">
    <text evidence="2">The sequence shown here is derived from an EMBL/GenBank/DDBJ whole genome shotgun (WGS) entry which is preliminary data.</text>
</comment>
<dbReference type="OrthoDB" id="8031008at2759"/>
<sequence>MASRAIMVVEATGKSKGSILSYQERQEKGEQNYWRMLRRRLWASSGKRPGVSGEDSIDAAIRRMQAKVKEMRQVLMANNLKNAYPQRPYLSSKVTSGYSCSRNFLLGQLKSFLQFSELFVAQFIIKTKAPKVVSSLLTLCKGKNVMLRNYSKRYWELYNEIKGCSEELAVINYKLRLTPREKFYDDLALNPPIDLRNLMSQVEMEEADNALEEDLPIGTIHMIGDPHDPKLEKGSEGDPQCQTNERAKQCYLITMSTKVAKKEVQLVEEERKILEDASRTSEDKVIKDLIRYELDELSLNYYYLVGSNMKQRERIELIEFLKGIEVNSEQIVAINDLESPRNAKEVQKLTRMVTKLNRFITIKGQVLADFVAEFSPQTMSPKLGYLASPHREEESSAGTSIVAEVTTEGPEVLKEPPQIEIMPTARTPPKVPEVLKEPP</sequence>
<feature type="region of interest" description="Disordered" evidence="1">
    <location>
        <begin position="407"/>
        <end position="439"/>
    </location>
</feature>